<protein>
    <recommendedName>
        <fullName evidence="2">DUF222 domain-containing protein</fullName>
    </recommendedName>
</protein>
<feature type="domain" description="DUF222" evidence="2">
    <location>
        <begin position="22"/>
        <end position="327"/>
    </location>
</feature>
<evidence type="ECO:0000313" key="4">
    <source>
        <dbReference type="Proteomes" id="UP000654257"/>
    </source>
</evidence>
<dbReference type="AlphaFoldDB" id="A0A917D2B1"/>
<evidence type="ECO:0000259" key="2">
    <source>
        <dbReference type="Pfam" id="PF02720"/>
    </source>
</evidence>
<dbReference type="Proteomes" id="UP000654257">
    <property type="component" value="Unassembled WGS sequence"/>
</dbReference>
<evidence type="ECO:0000256" key="1">
    <source>
        <dbReference type="SAM" id="MobiDB-lite"/>
    </source>
</evidence>
<reference evidence="3" key="1">
    <citation type="journal article" date="2014" name="Int. J. Syst. Evol. Microbiol.">
        <title>Complete genome sequence of Corynebacterium casei LMG S-19264T (=DSM 44701T), isolated from a smear-ripened cheese.</title>
        <authorList>
            <consortium name="US DOE Joint Genome Institute (JGI-PGF)"/>
            <person name="Walter F."/>
            <person name="Albersmeier A."/>
            <person name="Kalinowski J."/>
            <person name="Ruckert C."/>
        </authorList>
    </citation>
    <scope>NUCLEOTIDE SEQUENCE</scope>
    <source>
        <strain evidence="3">CCM 7905</strain>
    </source>
</reference>
<sequence>MFEPGGSSGVLGAVKSAPELTAALSHAQAEVNRLDAVRVHHAYDFLDLRLSAEIDREARSGDGDHVRASRTAACDVSQALNLSFTVASTMIDAGEELWHRLPLIDTEFTAGTLDLARIKVITGVLRQASDDTVAVLEPDVLAAAQLYNPKSLRDTIWELWFDHNPDEAAEVRKRNLRNNTGVRRSKRPDGGADVVITTDEHSADEFVARVAEIADTVCKNDTRSKGQLQAAAVTAMAQGNTAIGCACGLADCPVKDVDIVPPPAKRIVAHMDIELLLGLTSNPPTLADGTPLPPDIARFIASDAQWQLILTEMVELAAPEIERRANGAPSEREESDDDVDAVADQCGPNDADDQVSEKPAKTPTPPSPPPCLKRVRVMRRRSRTYEPPPLPDPSTEQPHRPRLRGWHAALLAHIDAQLEGIRKNPALALGVHPDGHGGYTVPPTGALSYKPTVEVAALVRARYRTCTAPGCMRPFDDCQLDHVVEFDHDNPLNGGWSIVENIQPLCLVHHQAKTEKRWRASLLAGGFVCWRLDTGAVRITAPSPAVVALANLAFDDPAVSEPDPEPNGPWRRKLSTPLPDDIDAPTWWEKHHLHHEAWEHLTLSAIARLKSSEHRDTARRLRNKYLEHRAVLRARYLAKPPPF</sequence>
<accession>A0A917D2B1</accession>
<feature type="region of interest" description="Disordered" evidence="1">
    <location>
        <begin position="321"/>
        <end position="376"/>
    </location>
</feature>
<dbReference type="InterPro" id="IPR003870">
    <property type="entry name" value="DUF222"/>
</dbReference>
<feature type="compositionally biased region" description="Pro residues" evidence="1">
    <location>
        <begin position="362"/>
        <end position="371"/>
    </location>
</feature>
<gene>
    <name evidence="3" type="ORF">GCM10007304_22420</name>
</gene>
<dbReference type="Pfam" id="PF02720">
    <property type="entry name" value="DUF222"/>
    <property type="match status" value="1"/>
</dbReference>
<reference evidence="3" key="2">
    <citation type="submission" date="2020-09" db="EMBL/GenBank/DDBJ databases">
        <authorList>
            <person name="Sun Q."/>
            <person name="Sedlacek I."/>
        </authorList>
    </citation>
    <scope>NUCLEOTIDE SEQUENCE</scope>
    <source>
        <strain evidence="3">CCM 7905</strain>
    </source>
</reference>
<keyword evidence="4" id="KW-1185">Reference proteome</keyword>
<dbReference type="RefSeq" id="WP_188544848.1">
    <property type="nucleotide sequence ID" value="NZ_BMCU01000002.1"/>
</dbReference>
<dbReference type="CDD" id="cd00085">
    <property type="entry name" value="HNHc"/>
    <property type="match status" value="1"/>
</dbReference>
<name>A0A917D2B1_9NOCA</name>
<dbReference type="InterPro" id="IPR003615">
    <property type="entry name" value="HNH_nuc"/>
</dbReference>
<comment type="caution">
    <text evidence="3">The sequence shown here is derived from an EMBL/GenBank/DDBJ whole genome shotgun (WGS) entry which is preliminary data.</text>
</comment>
<evidence type="ECO:0000313" key="3">
    <source>
        <dbReference type="EMBL" id="GGG07884.1"/>
    </source>
</evidence>
<dbReference type="EMBL" id="BMCU01000002">
    <property type="protein sequence ID" value="GGG07884.1"/>
    <property type="molecule type" value="Genomic_DNA"/>
</dbReference>
<proteinExistence type="predicted"/>
<organism evidence="3 4">
    <name type="scientific">Rhodococcoides trifolii</name>
    <dbReference type="NCBI Taxonomy" id="908250"/>
    <lineage>
        <taxon>Bacteria</taxon>
        <taxon>Bacillati</taxon>
        <taxon>Actinomycetota</taxon>
        <taxon>Actinomycetes</taxon>
        <taxon>Mycobacteriales</taxon>
        <taxon>Nocardiaceae</taxon>
        <taxon>Rhodococcoides</taxon>
    </lineage>
</organism>